<dbReference type="RefSeq" id="XP_025398484.1">
    <property type="nucleotide sequence ID" value="XM_025548123.1"/>
</dbReference>
<dbReference type="EMBL" id="MSFL01000016">
    <property type="protein sequence ID" value="PWY79264.1"/>
    <property type="molecule type" value="Genomic_DNA"/>
</dbReference>
<dbReference type="Proteomes" id="UP000247233">
    <property type="component" value="Unassembled WGS sequence"/>
</dbReference>
<dbReference type="AlphaFoldDB" id="A0A317VY27"/>
<accession>A0A317VY27</accession>
<proteinExistence type="predicted"/>
<keyword evidence="3" id="KW-1185">Reference proteome</keyword>
<feature type="domain" description="Lipocalin-like" evidence="1">
    <location>
        <begin position="9"/>
        <end position="59"/>
    </location>
</feature>
<comment type="caution">
    <text evidence="2">The sequence shown here is derived from an EMBL/GenBank/DDBJ whole genome shotgun (WGS) entry which is preliminary data.</text>
</comment>
<dbReference type="Pfam" id="PF13924">
    <property type="entry name" value="Lipocalin_5"/>
    <property type="match status" value="1"/>
</dbReference>
<gene>
    <name evidence="2" type="ORF">BO70DRAFT_430054</name>
</gene>
<dbReference type="VEuPathDB" id="FungiDB:BO70DRAFT_430054"/>
<organism evidence="2 3">
    <name type="scientific">Aspergillus heteromorphus CBS 117.55</name>
    <dbReference type="NCBI Taxonomy" id="1448321"/>
    <lineage>
        <taxon>Eukaryota</taxon>
        <taxon>Fungi</taxon>
        <taxon>Dikarya</taxon>
        <taxon>Ascomycota</taxon>
        <taxon>Pezizomycotina</taxon>
        <taxon>Eurotiomycetes</taxon>
        <taxon>Eurotiomycetidae</taxon>
        <taxon>Eurotiales</taxon>
        <taxon>Aspergillaceae</taxon>
        <taxon>Aspergillus</taxon>
        <taxon>Aspergillus subgen. Circumdati</taxon>
    </lineage>
</organism>
<dbReference type="GeneID" id="37070360"/>
<evidence type="ECO:0000313" key="3">
    <source>
        <dbReference type="Proteomes" id="UP000247233"/>
    </source>
</evidence>
<evidence type="ECO:0000259" key="1">
    <source>
        <dbReference type="Pfam" id="PF13924"/>
    </source>
</evidence>
<sequence length="152" mass="16716">MTSPSPLLGTYTLLSYTSSPFDHHGPTIHPMGPDARGLLTYAADGYMAVNVMPTSSNKVKHSIQDGVMYTGRFWVEEAGGDQDGHRGRGRGGGLMVSHQVHMACPHELEGSVLKRQVTWLEGDRLKLSSLGFVDIEGLMVRPELVWERISRP</sequence>
<protein>
    <recommendedName>
        <fullName evidence="1">Lipocalin-like domain-containing protein</fullName>
    </recommendedName>
</protein>
<dbReference type="InterPro" id="IPR024311">
    <property type="entry name" value="Lipocalin-like"/>
</dbReference>
<dbReference type="OrthoDB" id="3904217at2759"/>
<evidence type="ECO:0000313" key="2">
    <source>
        <dbReference type="EMBL" id="PWY79264.1"/>
    </source>
</evidence>
<name>A0A317VY27_9EURO</name>
<reference evidence="2 3" key="1">
    <citation type="submission" date="2016-12" db="EMBL/GenBank/DDBJ databases">
        <title>The genomes of Aspergillus section Nigri reveals drivers in fungal speciation.</title>
        <authorList>
            <consortium name="DOE Joint Genome Institute"/>
            <person name="Vesth T.C."/>
            <person name="Nybo J."/>
            <person name="Theobald S."/>
            <person name="Brandl J."/>
            <person name="Frisvad J.C."/>
            <person name="Nielsen K.F."/>
            <person name="Lyhne E.K."/>
            <person name="Kogle M.E."/>
            <person name="Kuo A."/>
            <person name="Riley R."/>
            <person name="Clum A."/>
            <person name="Nolan M."/>
            <person name="Lipzen A."/>
            <person name="Salamov A."/>
            <person name="Henrissat B."/>
            <person name="Wiebenga A."/>
            <person name="De Vries R.P."/>
            <person name="Grigoriev I.V."/>
            <person name="Mortensen U.H."/>
            <person name="Andersen M.R."/>
            <person name="Baker S.E."/>
        </authorList>
    </citation>
    <scope>NUCLEOTIDE SEQUENCE [LARGE SCALE GENOMIC DNA]</scope>
    <source>
        <strain evidence="2 3">CBS 117.55</strain>
    </source>
</reference>